<gene>
    <name evidence="1" type="ORF">H8792_009155</name>
</gene>
<proteinExistence type="predicted"/>
<organism evidence="1 2">
    <name type="scientific">Thiomicrorhabdus heinhorstiae</name>
    <dbReference type="NCBI Taxonomy" id="2748010"/>
    <lineage>
        <taxon>Bacteria</taxon>
        <taxon>Pseudomonadati</taxon>
        <taxon>Pseudomonadota</taxon>
        <taxon>Gammaproteobacteria</taxon>
        <taxon>Thiotrichales</taxon>
        <taxon>Piscirickettsiaceae</taxon>
        <taxon>Thiomicrorhabdus</taxon>
    </lineage>
</organism>
<dbReference type="EMBL" id="JACBGI020000019">
    <property type="protein sequence ID" value="MBF6058509.1"/>
    <property type="molecule type" value="Genomic_DNA"/>
</dbReference>
<name>A0ABS0BYM4_9GAMM</name>
<protein>
    <submittedName>
        <fullName evidence="1">Gamma-glutamyltransferase</fullName>
    </submittedName>
</protein>
<dbReference type="InterPro" id="IPR029055">
    <property type="entry name" value="Ntn_hydrolases_N"/>
</dbReference>
<dbReference type="InterPro" id="IPR043137">
    <property type="entry name" value="GGT_ssub_C"/>
</dbReference>
<evidence type="ECO:0000313" key="2">
    <source>
        <dbReference type="Proteomes" id="UP001193680"/>
    </source>
</evidence>
<dbReference type="Gene3D" id="1.10.246.130">
    <property type="match status" value="1"/>
</dbReference>
<dbReference type="Gene3D" id="3.60.20.40">
    <property type="match status" value="1"/>
</dbReference>
<sequence length="523" mass="56500">MGIAFSAPHAKAAQAGMNILRQGGNAVDAMIAAAAAVSVLYPHMTSLAGDGFWLIQRPGEEPFALDASGFAGAKADLGFYQGEERIPSRGPKAAVTIGGAVGGWLEARNWMEAGGARSLPLDSLFEEAIGYAENGIEVTESLAEASKMTFGDLSKLDDFVALFSDHGHPLQKGETFCNPALGGLLKLLAEKGLDDFYRGSVGRHIAAHLQTVGSPLEQADLHAYQAVPMQVLEHEISVGKVFNVGAPTQGLASILILAIYDRLRQADWDEAQQVHHLIESIKQAFLIRDRVIADPSRIKGDLQDYLSDEQLQACVAAVQSDKALPWPQAAEPGDTVWMGCVDRDGTMVSYIQSIYWEFGSGVVIPKYGLLWNNRGTSFSLQPGHRNVLQPGMKPFHTLNPAFCEFHDGRRMAYGTMGGEGQPQTQAALFSRYAYQNVDLAEAISDARWLLGRTWGDQQHDLKLEESLFERIGDVLQSLGHSMQCLPDHSERMGHAGAVVLSPSGACSAATDPRSNGGAFAEYF</sequence>
<dbReference type="RefSeq" id="WP_185978654.1">
    <property type="nucleotide sequence ID" value="NZ_JACBGI020000019.1"/>
</dbReference>
<dbReference type="InterPro" id="IPR043138">
    <property type="entry name" value="GGT_lsub"/>
</dbReference>
<dbReference type="Proteomes" id="UP001193680">
    <property type="component" value="Unassembled WGS sequence"/>
</dbReference>
<reference evidence="1 2" key="1">
    <citation type="submission" date="2020-06" db="EMBL/GenBank/DDBJ databases">
        <authorList>
            <person name="Scott K."/>
        </authorList>
    </citation>
    <scope>NUCLEOTIDE SEQUENCE [LARGE SCALE GENOMIC DNA]</scope>
    <source>
        <strain evidence="1 2">HH1</strain>
    </source>
</reference>
<evidence type="ECO:0000313" key="1">
    <source>
        <dbReference type="EMBL" id="MBF6058509.1"/>
    </source>
</evidence>
<dbReference type="PANTHER" id="PTHR43881">
    <property type="entry name" value="GAMMA-GLUTAMYLTRANSPEPTIDASE (AFU_ORTHOLOGUE AFUA_4G13580)"/>
    <property type="match status" value="1"/>
</dbReference>
<dbReference type="Pfam" id="PF01019">
    <property type="entry name" value="G_glu_transpept"/>
    <property type="match status" value="1"/>
</dbReference>
<dbReference type="PRINTS" id="PR01210">
    <property type="entry name" value="GGTRANSPTASE"/>
</dbReference>
<accession>A0ABS0BYM4</accession>
<keyword evidence="2" id="KW-1185">Reference proteome</keyword>
<reference evidence="1 2" key="2">
    <citation type="submission" date="2020-11" db="EMBL/GenBank/DDBJ databases">
        <title>Sulfur oxidizing isolate from Hospital Hole Sinkhole.</title>
        <authorList>
            <person name="Scott K.M."/>
        </authorList>
    </citation>
    <scope>NUCLEOTIDE SEQUENCE [LARGE SCALE GENOMIC DNA]</scope>
    <source>
        <strain evidence="1 2">HH1</strain>
    </source>
</reference>
<comment type="caution">
    <text evidence="1">The sequence shown here is derived from an EMBL/GenBank/DDBJ whole genome shotgun (WGS) entry which is preliminary data.</text>
</comment>
<dbReference type="InterPro" id="IPR052896">
    <property type="entry name" value="GGT-like_enzyme"/>
</dbReference>
<dbReference type="SUPFAM" id="SSF56235">
    <property type="entry name" value="N-terminal nucleophile aminohydrolases (Ntn hydrolases)"/>
    <property type="match status" value="1"/>
</dbReference>
<dbReference type="PANTHER" id="PTHR43881:SF5">
    <property type="entry name" value="GAMMA-GLUTAMYLTRANSPEPTIDASE"/>
    <property type="match status" value="1"/>
</dbReference>